<keyword evidence="3" id="KW-1185">Reference proteome</keyword>
<feature type="region of interest" description="Disordered" evidence="1">
    <location>
        <begin position="1"/>
        <end position="139"/>
    </location>
</feature>
<accession>A0A7J7JDQ1</accession>
<proteinExistence type="predicted"/>
<feature type="compositionally biased region" description="Polar residues" evidence="1">
    <location>
        <begin position="100"/>
        <end position="139"/>
    </location>
</feature>
<feature type="region of interest" description="Disordered" evidence="1">
    <location>
        <begin position="153"/>
        <end position="211"/>
    </location>
</feature>
<reference evidence="2" key="1">
    <citation type="submission" date="2020-06" db="EMBL/GenBank/DDBJ databases">
        <title>Draft genome of Bugula neritina, a colonial animal packing powerful symbionts and potential medicines.</title>
        <authorList>
            <person name="Rayko M."/>
        </authorList>
    </citation>
    <scope>NUCLEOTIDE SEQUENCE [LARGE SCALE GENOMIC DNA]</scope>
    <source>
        <strain evidence="2">Kwan_BN1</strain>
    </source>
</reference>
<organism evidence="2 3">
    <name type="scientific">Bugula neritina</name>
    <name type="common">Brown bryozoan</name>
    <name type="synonym">Sertularia neritina</name>
    <dbReference type="NCBI Taxonomy" id="10212"/>
    <lineage>
        <taxon>Eukaryota</taxon>
        <taxon>Metazoa</taxon>
        <taxon>Spiralia</taxon>
        <taxon>Lophotrochozoa</taxon>
        <taxon>Bryozoa</taxon>
        <taxon>Gymnolaemata</taxon>
        <taxon>Cheilostomatida</taxon>
        <taxon>Flustrina</taxon>
        <taxon>Buguloidea</taxon>
        <taxon>Bugulidae</taxon>
        <taxon>Bugula</taxon>
    </lineage>
</organism>
<dbReference type="EMBL" id="VXIV02002667">
    <property type="protein sequence ID" value="KAF6023766.1"/>
    <property type="molecule type" value="Genomic_DNA"/>
</dbReference>
<sequence>MLLDDRLSDDSSDEELSNQNSAESLLQSRKDQRLNIPAKSVAENTNQPAQPMLLRQKTDGSRGRSSVIQSSQELSSQELSSRRQCVSDSSSPHSSANTSAKHQPSANASATHKPSTNTSAMVQPSTNTSATPKQSTNMSVMTLHEKQKLEKLRARNSAKSNQSVILLDACPPAPGSAGRHRSNPLSSDNEPVEESSLLSREEVELTQPNKESVGTARRGIVFRNLLKSCEKVGSSVPENVLSGFRDKLTKLIKSFRLNSENISAHPIQWNITTLVLIACSYHSEKDVMMTVAEEVSQLTHGSHKYIIQQLHTFINRQQSDCLVTLN</sequence>
<dbReference type="AlphaFoldDB" id="A0A7J7JDQ1"/>
<gene>
    <name evidence="2" type="ORF">EB796_017940</name>
</gene>
<protein>
    <submittedName>
        <fullName evidence="2">Uncharacterized protein</fullName>
    </submittedName>
</protein>
<evidence type="ECO:0000313" key="2">
    <source>
        <dbReference type="EMBL" id="KAF6023766.1"/>
    </source>
</evidence>
<comment type="caution">
    <text evidence="2">The sequence shown here is derived from an EMBL/GenBank/DDBJ whole genome shotgun (WGS) entry which is preliminary data.</text>
</comment>
<feature type="compositionally biased region" description="Polar residues" evidence="1">
    <location>
        <begin position="18"/>
        <end position="27"/>
    </location>
</feature>
<evidence type="ECO:0000256" key="1">
    <source>
        <dbReference type="SAM" id="MobiDB-lite"/>
    </source>
</evidence>
<name>A0A7J7JDQ1_BUGNE</name>
<evidence type="ECO:0000313" key="3">
    <source>
        <dbReference type="Proteomes" id="UP000593567"/>
    </source>
</evidence>
<feature type="compositionally biased region" description="Low complexity" evidence="1">
    <location>
        <begin position="69"/>
        <end position="99"/>
    </location>
</feature>
<dbReference type="Proteomes" id="UP000593567">
    <property type="component" value="Unassembled WGS sequence"/>
</dbReference>